<protein>
    <submittedName>
        <fullName evidence="2">Uncharacterized protein</fullName>
    </submittedName>
</protein>
<proteinExistence type="predicted"/>
<sequence length="59" mass="6186">MGRPRKRNPSSPPSPGQAPGSPAGCAPSPARQASAQRRSHRQVLSMAALRSLGQGGRRR</sequence>
<evidence type="ECO:0000313" key="3">
    <source>
        <dbReference type="Proteomes" id="UP000663760"/>
    </source>
</evidence>
<gene>
    <name evidence="2" type="ORF">SI8410_14018460</name>
</gene>
<dbReference type="Proteomes" id="UP000663760">
    <property type="component" value="Chromosome 14"/>
</dbReference>
<keyword evidence="3" id="KW-1185">Reference proteome</keyword>
<reference evidence="2" key="1">
    <citation type="submission" date="2020-02" db="EMBL/GenBank/DDBJ databases">
        <authorList>
            <person name="Scholz U."/>
            <person name="Mascher M."/>
            <person name="Fiebig A."/>
        </authorList>
    </citation>
    <scope>NUCLEOTIDE SEQUENCE</scope>
</reference>
<name>A0A7I8LDB4_SPIIN</name>
<evidence type="ECO:0000313" key="2">
    <source>
        <dbReference type="EMBL" id="CAA7407782.1"/>
    </source>
</evidence>
<feature type="region of interest" description="Disordered" evidence="1">
    <location>
        <begin position="1"/>
        <end position="42"/>
    </location>
</feature>
<organism evidence="2 3">
    <name type="scientific">Spirodela intermedia</name>
    <name type="common">Intermediate duckweed</name>
    <dbReference type="NCBI Taxonomy" id="51605"/>
    <lineage>
        <taxon>Eukaryota</taxon>
        <taxon>Viridiplantae</taxon>
        <taxon>Streptophyta</taxon>
        <taxon>Embryophyta</taxon>
        <taxon>Tracheophyta</taxon>
        <taxon>Spermatophyta</taxon>
        <taxon>Magnoliopsida</taxon>
        <taxon>Liliopsida</taxon>
        <taxon>Araceae</taxon>
        <taxon>Lemnoideae</taxon>
        <taxon>Spirodela</taxon>
    </lineage>
</organism>
<dbReference type="AlphaFoldDB" id="A0A7I8LDB4"/>
<accession>A0A7I8LDB4</accession>
<feature type="compositionally biased region" description="Low complexity" evidence="1">
    <location>
        <begin position="17"/>
        <end position="36"/>
    </location>
</feature>
<dbReference type="EMBL" id="LR746277">
    <property type="protein sequence ID" value="CAA7407782.1"/>
    <property type="molecule type" value="Genomic_DNA"/>
</dbReference>
<evidence type="ECO:0000256" key="1">
    <source>
        <dbReference type="SAM" id="MobiDB-lite"/>
    </source>
</evidence>